<comment type="pathway">
    <text evidence="2">Sulfur metabolism; glutathione biosynthesis; glutathione from L-cysteine and L-glutamate: step 2/2.</text>
</comment>
<evidence type="ECO:0000256" key="10">
    <source>
        <dbReference type="ARBA" id="ARBA00022842"/>
    </source>
</evidence>
<dbReference type="GO" id="GO:0046872">
    <property type="term" value="F:metal ion binding"/>
    <property type="evidence" value="ECO:0007669"/>
    <property type="project" value="UniProtKB-KW"/>
</dbReference>
<sequence>MSVYYVDQPSRRLKIRVPVRLEIAREDSSYIFPHITGHFTDVMLLIPSGCVATSPALSGIYKCHAPEISEAIEQLLKTFIRKLISLGCLSQRMKPAVHAGAGSVLPFAGTIQLVPTVLFPVPFPLTPYRAAVRYMPSLVRLVDIISCNVQWLCSALSPLRNVDPFMARLMDIAQEVYLTGKRRIKEDIRAYVLRADYLLHLALLPQNDQSPSCGTRVEHCRTCHYDVCLCELRNVVGGVIGYNSELSKAFEPLPGVSMKMVELNTVSCALAHLSELVARAHNDCVEGMIRQHLSIGKMDHVSLLASFRKLHMQNTPLGGIVDTLATAHEHYVKRYCSLINDAPPCIMQVVTEDLANFFDVYAVADALFDSYGIMVKIVTMKELCQWRREGRLFLRPSKETPARHLEQKKHVHAKYESQPGRLYYVSSPLNCSGHSEMIINEVSVIYYRSCYSEESMDCDRDSWAVRLLCEYSDAVKVPSIPAQLAGAKRIQLLLNDPSNITAILNNDAIVHEHSPSGAHILGMNETLDVFKSINVTQVDPSLQCNDSVVQDALKYPARYVMKSQAEGGAELLVHEDLAAKLIEALTSDRSKLAKYVLMSRINPPVQRAVFVKSSEGCSSSLSVERTVTELGIYGCAAFSGKRVLVEECSGYLARTKNETTAGGGVCSGCSSLSSLLFF</sequence>
<comment type="caution">
    <text evidence="12">The sequence shown here is derived from an EMBL/GenBank/DDBJ whole genome shotgun (WGS) entry which is preliminary data.</text>
</comment>
<dbReference type="GO" id="GO:0004363">
    <property type="term" value="F:glutathione synthase activity"/>
    <property type="evidence" value="ECO:0007669"/>
    <property type="project" value="UniProtKB-EC"/>
</dbReference>
<keyword evidence="8" id="KW-0547">Nucleotide-binding</keyword>
<dbReference type="GO" id="GO:0005829">
    <property type="term" value="C:cytosol"/>
    <property type="evidence" value="ECO:0007669"/>
    <property type="project" value="TreeGrafter"/>
</dbReference>
<dbReference type="Proteomes" id="UP001195914">
    <property type="component" value="Unassembled WGS sequence"/>
</dbReference>
<keyword evidence="5" id="KW-0436">Ligase</keyword>
<dbReference type="SUPFAM" id="SSF52440">
    <property type="entry name" value="PreATP-grasp domain"/>
    <property type="match status" value="1"/>
</dbReference>
<keyword evidence="10" id="KW-0460">Magnesium</keyword>
<keyword evidence="13" id="KW-1185">Reference proteome</keyword>
<dbReference type="PANTHER" id="PTHR11130:SF0">
    <property type="entry name" value="GLUTATHIONE SYNTHETASE"/>
    <property type="match status" value="1"/>
</dbReference>
<keyword evidence="9" id="KW-0067">ATP-binding</keyword>
<evidence type="ECO:0000256" key="1">
    <source>
        <dbReference type="ARBA" id="ARBA00001946"/>
    </source>
</evidence>
<reference evidence="12" key="1">
    <citation type="journal article" date="2014" name="Nucleic Acids Res.">
        <title>The evolutionary dynamics of variant antigen genes in Babesia reveal a history of genomic innovation underlying host-parasite interaction.</title>
        <authorList>
            <person name="Jackson A.P."/>
            <person name="Otto T.D."/>
            <person name="Darby A."/>
            <person name="Ramaprasad A."/>
            <person name="Xia D."/>
            <person name="Echaide I.E."/>
            <person name="Farber M."/>
            <person name="Gahlot S."/>
            <person name="Gamble J."/>
            <person name="Gupta D."/>
            <person name="Gupta Y."/>
            <person name="Jackson L."/>
            <person name="Malandrin L."/>
            <person name="Malas T.B."/>
            <person name="Moussa E."/>
            <person name="Nair M."/>
            <person name="Reid A.J."/>
            <person name="Sanders M."/>
            <person name="Sharma J."/>
            <person name="Tracey A."/>
            <person name="Quail M.A."/>
            <person name="Weir W."/>
            <person name="Wastling J.M."/>
            <person name="Hall N."/>
            <person name="Willadsen P."/>
            <person name="Lingelbach K."/>
            <person name="Shiels B."/>
            <person name="Tait A."/>
            <person name="Berriman M."/>
            <person name="Allred D.R."/>
            <person name="Pain A."/>
        </authorList>
    </citation>
    <scope>NUCLEOTIDE SEQUENCE</scope>
    <source>
        <strain evidence="12">1802A</strain>
    </source>
</reference>
<keyword evidence="7" id="KW-0479">Metal-binding</keyword>
<dbReference type="PANTHER" id="PTHR11130">
    <property type="entry name" value="GLUTATHIONE SYNTHETASE"/>
    <property type="match status" value="1"/>
</dbReference>
<dbReference type="Gene3D" id="3.30.470.20">
    <property type="entry name" value="ATP-grasp fold, B domain"/>
    <property type="match status" value="1"/>
</dbReference>
<protein>
    <recommendedName>
        <fullName evidence="4">glutathione synthase</fullName>
        <ecNumber evidence="4">6.3.2.3</ecNumber>
    </recommendedName>
</protein>
<keyword evidence="6" id="KW-0317">Glutathione biosynthesis</keyword>
<gene>
    <name evidence="12" type="ORF">X943_003717</name>
</gene>
<dbReference type="InterPro" id="IPR014709">
    <property type="entry name" value="Glutathione_synthase_C_euk"/>
</dbReference>
<dbReference type="Pfam" id="PF03917">
    <property type="entry name" value="GSH_synth_ATP"/>
    <property type="match status" value="2"/>
</dbReference>
<evidence type="ECO:0000256" key="8">
    <source>
        <dbReference type="ARBA" id="ARBA00022741"/>
    </source>
</evidence>
<dbReference type="Gene3D" id="3.30.1490.80">
    <property type="match status" value="1"/>
</dbReference>
<dbReference type="SUPFAM" id="SSF56059">
    <property type="entry name" value="Glutathione synthetase ATP-binding domain-like"/>
    <property type="match status" value="1"/>
</dbReference>
<evidence type="ECO:0000256" key="6">
    <source>
        <dbReference type="ARBA" id="ARBA00022684"/>
    </source>
</evidence>
<evidence type="ECO:0000256" key="4">
    <source>
        <dbReference type="ARBA" id="ARBA00012214"/>
    </source>
</evidence>
<evidence type="ECO:0000313" key="13">
    <source>
        <dbReference type="Proteomes" id="UP001195914"/>
    </source>
</evidence>
<dbReference type="AlphaFoldDB" id="A0AAD9GAN0"/>
<name>A0AAD9GAN0_BABDI</name>
<dbReference type="Gene3D" id="3.30.1490.50">
    <property type="match status" value="1"/>
</dbReference>
<dbReference type="EMBL" id="JAHBMH010000062">
    <property type="protein sequence ID" value="KAK1934953.1"/>
    <property type="molecule type" value="Genomic_DNA"/>
</dbReference>
<evidence type="ECO:0000259" key="11">
    <source>
        <dbReference type="Pfam" id="PF03199"/>
    </source>
</evidence>
<evidence type="ECO:0000313" key="12">
    <source>
        <dbReference type="EMBL" id="KAK1934953.1"/>
    </source>
</evidence>
<feature type="domain" description="Glutathione synthase substrate-binding" evidence="11">
    <location>
        <begin position="345"/>
        <end position="485"/>
    </location>
</feature>
<dbReference type="Gene3D" id="1.10.1080.10">
    <property type="entry name" value="Glutathione Synthetase, Chain A, domain 3"/>
    <property type="match status" value="1"/>
</dbReference>
<comment type="cofactor">
    <cofactor evidence="1">
        <name>Mg(2+)</name>
        <dbReference type="ChEBI" id="CHEBI:18420"/>
    </cofactor>
</comment>
<comment type="similarity">
    <text evidence="3">Belongs to the eukaryotic GSH synthase family.</text>
</comment>
<organism evidence="12 13">
    <name type="scientific">Babesia divergens</name>
    <dbReference type="NCBI Taxonomy" id="32595"/>
    <lineage>
        <taxon>Eukaryota</taxon>
        <taxon>Sar</taxon>
        <taxon>Alveolata</taxon>
        <taxon>Apicomplexa</taxon>
        <taxon>Aconoidasida</taxon>
        <taxon>Piroplasmida</taxon>
        <taxon>Babesiidae</taxon>
        <taxon>Babesia</taxon>
    </lineage>
</organism>
<evidence type="ECO:0000256" key="3">
    <source>
        <dbReference type="ARBA" id="ARBA00010385"/>
    </source>
</evidence>
<reference evidence="12" key="2">
    <citation type="submission" date="2021-05" db="EMBL/GenBank/DDBJ databases">
        <authorList>
            <person name="Pain A."/>
        </authorList>
    </citation>
    <scope>NUCLEOTIDE SEQUENCE</scope>
    <source>
        <strain evidence="12">1802A</strain>
    </source>
</reference>
<dbReference type="GO" id="GO:0043295">
    <property type="term" value="F:glutathione binding"/>
    <property type="evidence" value="ECO:0007669"/>
    <property type="project" value="TreeGrafter"/>
</dbReference>
<accession>A0AAD9GAN0</accession>
<dbReference type="InterPro" id="IPR014049">
    <property type="entry name" value="Glutathione_synthase_N_euk"/>
</dbReference>
<dbReference type="InterPro" id="IPR014042">
    <property type="entry name" value="Glutathione_synthase_a-hlx"/>
</dbReference>
<dbReference type="InterPro" id="IPR004887">
    <property type="entry name" value="GSH_synth_subst-bd"/>
</dbReference>
<dbReference type="Gene3D" id="3.40.50.1760">
    <property type="entry name" value="Glutathione synthase, substrate-binding domain superfamily, eukaryotic"/>
    <property type="match status" value="1"/>
</dbReference>
<evidence type="ECO:0000256" key="7">
    <source>
        <dbReference type="ARBA" id="ARBA00022723"/>
    </source>
</evidence>
<dbReference type="InterPro" id="IPR005615">
    <property type="entry name" value="Glutathione_synthase"/>
</dbReference>
<dbReference type="InterPro" id="IPR037013">
    <property type="entry name" value="GSH-S_sub-bd_sf"/>
</dbReference>
<dbReference type="EC" id="6.3.2.3" evidence="4"/>
<dbReference type="GO" id="GO:0005524">
    <property type="term" value="F:ATP binding"/>
    <property type="evidence" value="ECO:0007669"/>
    <property type="project" value="UniProtKB-KW"/>
</dbReference>
<proteinExistence type="inferred from homology"/>
<evidence type="ECO:0000256" key="2">
    <source>
        <dbReference type="ARBA" id="ARBA00004965"/>
    </source>
</evidence>
<evidence type="ECO:0000256" key="9">
    <source>
        <dbReference type="ARBA" id="ARBA00022840"/>
    </source>
</evidence>
<dbReference type="Pfam" id="PF03199">
    <property type="entry name" value="GSH_synthase"/>
    <property type="match status" value="1"/>
</dbReference>
<dbReference type="InterPro" id="IPR016185">
    <property type="entry name" value="PreATP-grasp_dom_sf"/>
</dbReference>
<evidence type="ECO:0000256" key="5">
    <source>
        <dbReference type="ARBA" id="ARBA00022598"/>
    </source>
</evidence>